<protein>
    <submittedName>
        <fullName evidence="2">FAD binding domain</fullName>
    </submittedName>
    <submittedName>
        <fullName evidence="3">FAD-dependent monooxygenase</fullName>
    </submittedName>
</protein>
<dbReference type="Proteomes" id="UP001281130">
    <property type="component" value="Unassembled WGS sequence"/>
</dbReference>
<evidence type="ECO:0000313" key="2">
    <source>
        <dbReference type="EMBL" id="AHY45432.1"/>
    </source>
</evidence>
<keyword evidence="3" id="KW-0560">Oxidoreductase</keyword>
<feature type="domain" description="FAD-binding" evidence="1">
    <location>
        <begin position="10"/>
        <end position="354"/>
    </location>
</feature>
<dbReference type="InterPro" id="IPR002938">
    <property type="entry name" value="FAD-bd"/>
</dbReference>
<organism evidence="2 4">
    <name type="scientific">Rubrobacter radiotolerans</name>
    <name type="common">Arthrobacter radiotolerans</name>
    <dbReference type="NCBI Taxonomy" id="42256"/>
    <lineage>
        <taxon>Bacteria</taxon>
        <taxon>Bacillati</taxon>
        <taxon>Actinomycetota</taxon>
        <taxon>Rubrobacteria</taxon>
        <taxon>Rubrobacterales</taxon>
        <taxon>Rubrobacteraceae</taxon>
        <taxon>Rubrobacter</taxon>
    </lineage>
</organism>
<evidence type="ECO:0000259" key="1">
    <source>
        <dbReference type="Pfam" id="PF01494"/>
    </source>
</evidence>
<dbReference type="EMBL" id="CP007514">
    <property type="protein sequence ID" value="AHY45432.1"/>
    <property type="molecule type" value="Genomic_DNA"/>
</dbReference>
<dbReference type="KEGG" id="rrd:RradSPS_0149"/>
<gene>
    <name evidence="2" type="ORF">RradSPS_0149</name>
    <name evidence="3" type="ORF">SIL72_02260</name>
</gene>
<dbReference type="PRINTS" id="PR00420">
    <property type="entry name" value="RNGMNOXGNASE"/>
</dbReference>
<reference evidence="3" key="2">
    <citation type="submission" date="2023-11" db="EMBL/GenBank/DDBJ databases">
        <title>MicrobeMod: A computational toolkit for identifying prokaryotic methylation and restriction-modification with nanopore sequencing.</title>
        <authorList>
            <person name="Crits-Christoph A."/>
            <person name="Kang S.C."/>
            <person name="Lee H."/>
            <person name="Ostrov N."/>
        </authorList>
    </citation>
    <scope>NUCLEOTIDE SEQUENCE</scope>
    <source>
        <strain evidence="3">ATCC 51242</strain>
    </source>
</reference>
<evidence type="ECO:0000313" key="3">
    <source>
        <dbReference type="EMBL" id="MDX5892843.1"/>
    </source>
</evidence>
<proteinExistence type="predicted"/>
<dbReference type="PANTHER" id="PTHR43422">
    <property type="entry name" value="THIAMINE THIAZOLE SYNTHASE"/>
    <property type="match status" value="1"/>
</dbReference>
<dbReference type="GO" id="GO:0071949">
    <property type="term" value="F:FAD binding"/>
    <property type="evidence" value="ECO:0007669"/>
    <property type="project" value="InterPro"/>
</dbReference>
<dbReference type="Proteomes" id="UP000025229">
    <property type="component" value="Chromosome"/>
</dbReference>
<dbReference type="InterPro" id="IPR036188">
    <property type="entry name" value="FAD/NAD-bd_sf"/>
</dbReference>
<dbReference type="AlphaFoldDB" id="A0A023WYY2"/>
<dbReference type="Gene3D" id="3.50.50.60">
    <property type="entry name" value="FAD/NAD(P)-binding domain"/>
    <property type="match status" value="1"/>
</dbReference>
<dbReference type="PANTHER" id="PTHR43422:SF3">
    <property type="entry name" value="THIAMINE THIAZOLE SYNTHASE"/>
    <property type="match status" value="1"/>
</dbReference>
<dbReference type="EMBL" id="JAWXXX010000001">
    <property type="protein sequence ID" value="MDX5892843.1"/>
    <property type="molecule type" value="Genomic_DNA"/>
</dbReference>
<accession>A0A023WYY2</accession>
<reference evidence="2 4" key="1">
    <citation type="submission" date="2014-03" db="EMBL/GenBank/DDBJ databases">
        <title>Complete genome sequence of the Radio-Resistant Rubrobacter radiotolerans RSPS-4.</title>
        <authorList>
            <person name="Egas C.C."/>
            <person name="Barroso C.C."/>
            <person name="Froufe H.J.C."/>
            <person name="Pacheco J.J."/>
            <person name="Albuquerque L.L."/>
            <person name="da Costa M.M.S."/>
        </authorList>
    </citation>
    <scope>NUCLEOTIDE SEQUENCE [LARGE SCALE GENOMIC DNA]</scope>
    <source>
        <strain evidence="2 4">RSPS-4</strain>
    </source>
</reference>
<sequence>MSGGTFGRAVVVGAGISGLLAARVLSEHASGVIVLDRDALPEGPHDRRGVPQGRHLHSLATRGSQLLEGFFPGLDADLARKGAPLVDQALDTVTAFPEGRLPRFRSGITMRAVSRSLLEREVRRRVEALPNVRFSERREAAGLLHSKGRVFGVLTRDRDGSGRGVPEEIEADLVVDASGNASRAPRWLSDLGYAAPEEEVVDARLGYATRWYRAPEPEGRDWKSLAVLPGWPENPRGGSLRIVEGGLMTAVLLGIGSVQPPSGPEAGDQFEAYAELLPSDALAAALRGAEPVSPVYGYRRTANRRRRYERARMPEGFVVTGDAACVLNPSYGQGMTLAALSAEALARSLAKGRSGFERRFQRAQARAVSPAWRTTTASDAQWARGSLEELGALGRYAHRVSGEVIRTATADRRAARDLLAVKNLLASPLRLARPALIFPAALRATKPRLPA</sequence>
<dbReference type="HOGENOM" id="CLU_028028_2_0_11"/>
<keyword evidence="4" id="KW-1185">Reference proteome</keyword>
<dbReference type="STRING" id="42256.RradSPS_0149"/>
<name>A0A023WYY2_RUBRA</name>
<dbReference type="eggNOG" id="COG0654">
    <property type="taxonomic scope" value="Bacteria"/>
</dbReference>
<dbReference type="Pfam" id="PF01494">
    <property type="entry name" value="FAD_binding_3"/>
    <property type="match status" value="1"/>
</dbReference>
<dbReference type="GO" id="GO:0004497">
    <property type="term" value="F:monooxygenase activity"/>
    <property type="evidence" value="ECO:0007669"/>
    <property type="project" value="UniProtKB-KW"/>
</dbReference>
<dbReference type="PATRIC" id="fig|42256.3.peg.151"/>
<dbReference type="RefSeq" id="WP_051589162.1">
    <property type="nucleotide sequence ID" value="NZ_JAWXXX010000001.1"/>
</dbReference>
<evidence type="ECO:0000313" key="4">
    <source>
        <dbReference type="Proteomes" id="UP000025229"/>
    </source>
</evidence>
<dbReference type="SUPFAM" id="SSF51905">
    <property type="entry name" value="FAD/NAD(P)-binding domain"/>
    <property type="match status" value="1"/>
</dbReference>
<keyword evidence="3" id="KW-0503">Monooxygenase</keyword>